<dbReference type="InterPro" id="IPR029063">
    <property type="entry name" value="SAM-dependent_MTases_sf"/>
</dbReference>
<proteinExistence type="predicted"/>
<keyword evidence="1" id="KW-0732">Signal</keyword>
<protein>
    <recommendedName>
        <fullName evidence="4">Methyltransferase domain-containing protein</fullName>
    </recommendedName>
</protein>
<dbReference type="PANTHER" id="PTHR43591:SF24">
    <property type="entry name" value="2-METHOXY-6-POLYPRENYL-1,4-BENZOQUINOL METHYLASE, MITOCHONDRIAL"/>
    <property type="match status" value="1"/>
</dbReference>
<evidence type="ECO:0008006" key="4">
    <source>
        <dbReference type="Google" id="ProtNLM"/>
    </source>
</evidence>
<dbReference type="Gene3D" id="3.40.50.150">
    <property type="entry name" value="Vaccinia Virus protein VP39"/>
    <property type="match status" value="1"/>
</dbReference>
<organism evidence="2 3">
    <name type="scientific">Thermogemmatispora tikiterensis</name>
    <dbReference type="NCBI Taxonomy" id="1825093"/>
    <lineage>
        <taxon>Bacteria</taxon>
        <taxon>Bacillati</taxon>
        <taxon>Chloroflexota</taxon>
        <taxon>Ktedonobacteria</taxon>
        <taxon>Thermogemmatisporales</taxon>
        <taxon>Thermogemmatisporaceae</taxon>
        <taxon>Thermogemmatispora</taxon>
    </lineage>
</organism>
<dbReference type="EMBL" id="MCIF01000002">
    <property type="protein sequence ID" value="RAQ97725.1"/>
    <property type="molecule type" value="Genomic_DNA"/>
</dbReference>
<dbReference type="CDD" id="cd02440">
    <property type="entry name" value="AdoMet_MTases"/>
    <property type="match status" value="1"/>
</dbReference>
<evidence type="ECO:0000256" key="1">
    <source>
        <dbReference type="SAM" id="SignalP"/>
    </source>
</evidence>
<sequence length="288" mass="31975">MIWTWLTHLLGAASPPAVAATGANAAGPGPAETYALPRSRREQARLELQHFALRQLLGTHFLAPIEQPGVILDVGSGTGVWLREAARRWPHARLVALDKDLSLLRQPLPPRCQPVQADLLAGLPFPEAHFDYVHQRFLATAIPLTAWPGILDDLLRITRPGGWLELIEATGDTCNEGALHQQVRAWFSALLERRGLRLDAALNLPHWLHERGLQPHTLRFQMPLFGRRQGAPLFREDILSALRTLGPQLAAVNHLSREQVAETLAALPQEWERLRTSSGGIAVWGRKP</sequence>
<name>A0A328VUF2_9CHLR</name>
<dbReference type="SUPFAM" id="SSF53335">
    <property type="entry name" value="S-adenosyl-L-methionine-dependent methyltransferases"/>
    <property type="match status" value="1"/>
</dbReference>
<dbReference type="AlphaFoldDB" id="A0A328VUF2"/>
<comment type="caution">
    <text evidence="2">The sequence shown here is derived from an EMBL/GenBank/DDBJ whole genome shotgun (WGS) entry which is preliminary data.</text>
</comment>
<gene>
    <name evidence="2" type="ORF">A4R35_19455</name>
</gene>
<evidence type="ECO:0000313" key="2">
    <source>
        <dbReference type="EMBL" id="RAQ97725.1"/>
    </source>
</evidence>
<feature type="signal peptide" evidence="1">
    <location>
        <begin position="1"/>
        <end position="19"/>
    </location>
</feature>
<feature type="chain" id="PRO_5016320998" description="Methyltransferase domain-containing protein" evidence="1">
    <location>
        <begin position="20"/>
        <end position="288"/>
    </location>
</feature>
<dbReference type="OrthoDB" id="9795634at2"/>
<dbReference type="RefSeq" id="WP_112432379.1">
    <property type="nucleotide sequence ID" value="NZ_MCIF01000002.1"/>
</dbReference>
<evidence type="ECO:0000313" key="3">
    <source>
        <dbReference type="Proteomes" id="UP000248706"/>
    </source>
</evidence>
<dbReference type="Pfam" id="PF13489">
    <property type="entry name" value="Methyltransf_23"/>
    <property type="match status" value="1"/>
</dbReference>
<keyword evidence="3" id="KW-1185">Reference proteome</keyword>
<reference evidence="2 3" key="1">
    <citation type="submission" date="2016-08" db="EMBL/GenBank/DDBJ databases">
        <title>Analysis of Carbohydrate Active Enzymes in Thermogemmatispora T81 Reveals Carbohydrate Degradation Ability.</title>
        <authorList>
            <person name="Tomazini A."/>
            <person name="Lal S."/>
            <person name="Stott M."/>
            <person name="Henrissat B."/>
            <person name="Polikarpov I."/>
            <person name="Sparling R."/>
            <person name="Levin D.B."/>
        </authorList>
    </citation>
    <scope>NUCLEOTIDE SEQUENCE [LARGE SCALE GENOMIC DNA]</scope>
    <source>
        <strain evidence="2 3">T81</strain>
    </source>
</reference>
<accession>A0A328VUF2</accession>
<dbReference type="Proteomes" id="UP000248706">
    <property type="component" value="Unassembled WGS sequence"/>
</dbReference>
<dbReference type="GO" id="GO:0008168">
    <property type="term" value="F:methyltransferase activity"/>
    <property type="evidence" value="ECO:0007669"/>
    <property type="project" value="TreeGrafter"/>
</dbReference>
<dbReference type="PANTHER" id="PTHR43591">
    <property type="entry name" value="METHYLTRANSFERASE"/>
    <property type="match status" value="1"/>
</dbReference>